<dbReference type="AlphaFoldDB" id="A0A934MPS1"/>
<dbReference type="SUPFAM" id="SSF55347">
    <property type="entry name" value="Glyceraldehyde-3-phosphate dehydrogenase-like, C-terminal domain"/>
    <property type="match status" value="1"/>
</dbReference>
<dbReference type="GO" id="GO:0016491">
    <property type="term" value="F:oxidoreductase activity"/>
    <property type="evidence" value="ECO:0007669"/>
    <property type="project" value="UniProtKB-KW"/>
</dbReference>
<dbReference type="InterPro" id="IPR000683">
    <property type="entry name" value="Gfo/Idh/MocA-like_OxRdtase_N"/>
</dbReference>
<dbReference type="InterPro" id="IPR050463">
    <property type="entry name" value="Gfo/Idh/MocA_oxidrdct_glycsds"/>
</dbReference>
<dbReference type="RefSeq" id="WP_199018714.1">
    <property type="nucleotide sequence ID" value="NZ_JAELUP010000020.1"/>
</dbReference>
<dbReference type="EMBL" id="JAELUP010000020">
    <property type="protein sequence ID" value="MBJ6361163.1"/>
    <property type="molecule type" value="Genomic_DNA"/>
</dbReference>
<dbReference type="Pfam" id="PF01408">
    <property type="entry name" value="GFO_IDH_MocA"/>
    <property type="match status" value="1"/>
</dbReference>
<keyword evidence="5" id="KW-1185">Reference proteome</keyword>
<sequence length="362" mass="38761">MGKMKVGIIGCGNISRIYFENLQKYDEVEVYACADLDVSRAEARAAEFGIPKAYSVEDLIADPVVEIVVNLTIPQAHASVSIQALEAGKHVYVEKPLAVTREEGLKMLETARSKGVRLAGAPETFLGGGIQTCRKLIDDGAIGTPISASGFMLCGGHEGWHPDPAFYYQVGGGPMFDMGPYYLTAFVALLGPIRRVTGSAVISYPERTITSEPKRGQKVKVETPTHLAGVLDFESGAVGTLITSFDAIAGTSLPNIEIHGSAGTLLVPDPNGFGGTVRLRRAGSHEWEEIPLTHGYTDNNRGIGVADMARAIREGGQHRANGEMAYHVLEAMHGFHDASSEGRHYVMQSSCQRPAPMSPLAP</sequence>
<dbReference type="SUPFAM" id="SSF51735">
    <property type="entry name" value="NAD(P)-binding Rossmann-fold domains"/>
    <property type="match status" value="1"/>
</dbReference>
<name>A0A934MPS1_9BACL</name>
<comment type="caution">
    <text evidence="4">The sequence shown here is derived from an EMBL/GenBank/DDBJ whole genome shotgun (WGS) entry which is preliminary data.</text>
</comment>
<dbReference type="GO" id="GO:0000166">
    <property type="term" value="F:nucleotide binding"/>
    <property type="evidence" value="ECO:0007669"/>
    <property type="project" value="InterPro"/>
</dbReference>
<proteinExistence type="predicted"/>
<gene>
    <name evidence="4" type="ORF">JFN88_07540</name>
</gene>
<accession>A0A934MPS1</accession>
<reference evidence="4" key="1">
    <citation type="submission" date="2020-12" db="EMBL/GenBank/DDBJ databases">
        <authorList>
            <person name="Huq M.A."/>
        </authorList>
    </citation>
    <scope>NUCLEOTIDE SEQUENCE</scope>
    <source>
        <strain evidence="4">MAHUQ-46</strain>
    </source>
</reference>
<evidence type="ECO:0000259" key="2">
    <source>
        <dbReference type="Pfam" id="PF01408"/>
    </source>
</evidence>
<evidence type="ECO:0000313" key="4">
    <source>
        <dbReference type="EMBL" id="MBJ6361163.1"/>
    </source>
</evidence>
<dbReference type="Gene3D" id="3.30.360.10">
    <property type="entry name" value="Dihydrodipicolinate Reductase, domain 2"/>
    <property type="match status" value="1"/>
</dbReference>
<dbReference type="PANTHER" id="PTHR43818">
    <property type="entry name" value="BCDNA.GH03377"/>
    <property type="match status" value="1"/>
</dbReference>
<dbReference type="InterPro" id="IPR036291">
    <property type="entry name" value="NAD(P)-bd_dom_sf"/>
</dbReference>
<evidence type="ECO:0000313" key="5">
    <source>
        <dbReference type="Proteomes" id="UP000640274"/>
    </source>
</evidence>
<dbReference type="Gene3D" id="3.40.50.720">
    <property type="entry name" value="NAD(P)-binding Rossmann-like Domain"/>
    <property type="match status" value="1"/>
</dbReference>
<organism evidence="4 5">
    <name type="scientific">Paenibacillus roseus</name>
    <dbReference type="NCBI Taxonomy" id="2798579"/>
    <lineage>
        <taxon>Bacteria</taxon>
        <taxon>Bacillati</taxon>
        <taxon>Bacillota</taxon>
        <taxon>Bacilli</taxon>
        <taxon>Bacillales</taxon>
        <taxon>Paenibacillaceae</taxon>
        <taxon>Paenibacillus</taxon>
    </lineage>
</organism>
<dbReference type="InterPro" id="IPR055170">
    <property type="entry name" value="GFO_IDH_MocA-like_dom"/>
</dbReference>
<dbReference type="Proteomes" id="UP000640274">
    <property type="component" value="Unassembled WGS sequence"/>
</dbReference>
<dbReference type="PANTHER" id="PTHR43818:SF11">
    <property type="entry name" value="BCDNA.GH03377"/>
    <property type="match status" value="1"/>
</dbReference>
<feature type="domain" description="GFO/IDH/MocA-like oxidoreductase" evidence="3">
    <location>
        <begin position="130"/>
        <end position="265"/>
    </location>
</feature>
<dbReference type="Pfam" id="PF22725">
    <property type="entry name" value="GFO_IDH_MocA_C3"/>
    <property type="match status" value="1"/>
</dbReference>
<protein>
    <submittedName>
        <fullName evidence="4">Gfo/Idh/MocA family oxidoreductase</fullName>
    </submittedName>
</protein>
<evidence type="ECO:0000259" key="3">
    <source>
        <dbReference type="Pfam" id="PF22725"/>
    </source>
</evidence>
<feature type="domain" description="Gfo/Idh/MocA-like oxidoreductase N-terminal" evidence="2">
    <location>
        <begin position="4"/>
        <end position="118"/>
    </location>
</feature>
<keyword evidence="1" id="KW-0560">Oxidoreductase</keyword>
<evidence type="ECO:0000256" key="1">
    <source>
        <dbReference type="ARBA" id="ARBA00023002"/>
    </source>
</evidence>